<keyword evidence="2" id="KW-1185">Reference proteome</keyword>
<dbReference type="InterPro" id="IPR036691">
    <property type="entry name" value="Endo/exonu/phosph_ase_sf"/>
</dbReference>
<comment type="caution">
    <text evidence="1">The sequence shown here is derived from an EMBL/GenBank/DDBJ whole genome shotgun (WGS) entry which is preliminary data.</text>
</comment>
<accession>A0AAW0JXA9</accession>
<dbReference type="Proteomes" id="UP000237347">
    <property type="component" value="Unassembled WGS sequence"/>
</dbReference>
<dbReference type="AlphaFoldDB" id="A0AAW0JXA9"/>
<protein>
    <submittedName>
        <fullName evidence="1">Uncharacterized protein</fullName>
    </submittedName>
</protein>
<dbReference type="PANTHER" id="PTHR35218:SF9">
    <property type="entry name" value="ENDONUCLEASE_EXONUCLEASE_PHOSPHATASE DOMAIN-CONTAINING PROTEIN"/>
    <property type="match status" value="1"/>
</dbReference>
<dbReference type="SUPFAM" id="SSF56219">
    <property type="entry name" value="DNase I-like"/>
    <property type="match status" value="1"/>
</dbReference>
<dbReference type="EMBL" id="PKMF04000454">
    <property type="protein sequence ID" value="KAK7830831.1"/>
    <property type="molecule type" value="Genomic_DNA"/>
</dbReference>
<gene>
    <name evidence="1" type="ORF">CFP56_027893</name>
</gene>
<evidence type="ECO:0000313" key="2">
    <source>
        <dbReference type="Proteomes" id="UP000237347"/>
    </source>
</evidence>
<name>A0AAW0JXA9_QUESU</name>
<sequence length="121" mass="13603">MVPSDGRSGGLAMLWKEGTDVRFKSCSNSHIDVEIHERSSLTPWWATGFYGQPVAAKRYISWQLMEALKNQSHLSWVVFGDFIEISQSDEKLGGPDRDAGQMKEFKECLSRCGLFDLGLCV</sequence>
<reference evidence="1 2" key="1">
    <citation type="journal article" date="2018" name="Sci. Data">
        <title>The draft genome sequence of cork oak.</title>
        <authorList>
            <person name="Ramos A.M."/>
            <person name="Usie A."/>
            <person name="Barbosa P."/>
            <person name="Barros P.M."/>
            <person name="Capote T."/>
            <person name="Chaves I."/>
            <person name="Simoes F."/>
            <person name="Abreu I."/>
            <person name="Carrasquinho I."/>
            <person name="Faro C."/>
            <person name="Guimaraes J.B."/>
            <person name="Mendonca D."/>
            <person name="Nobrega F."/>
            <person name="Rodrigues L."/>
            <person name="Saibo N.J.M."/>
            <person name="Varela M.C."/>
            <person name="Egas C."/>
            <person name="Matos J."/>
            <person name="Miguel C.M."/>
            <person name="Oliveira M.M."/>
            <person name="Ricardo C.P."/>
            <person name="Goncalves S."/>
        </authorList>
    </citation>
    <scope>NUCLEOTIDE SEQUENCE [LARGE SCALE GENOMIC DNA]</scope>
    <source>
        <strain evidence="2">cv. HL8</strain>
    </source>
</reference>
<dbReference type="PANTHER" id="PTHR35218">
    <property type="entry name" value="RNASE H DOMAIN-CONTAINING PROTEIN"/>
    <property type="match status" value="1"/>
</dbReference>
<proteinExistence type="predicted"/>
<organism evidence="1 2">
    <name type="scientific">Quercus suber</name>
    <name type="common">Cork oak</name>
    <dbReference type="NCBI Taxonomy" id="58331"/>
    <lineage>
        <taxon>Eukaryota</taxon>
        <taxon>Viridiplantae</taxon>
        <taxon>Streptophyta</taxon>
        <taxon>Embryophyta</taxon>
        <taxon>Tracheophyta</taxon>
        <taxon>Spermatophyta</taxon>
        <taxon>Magnoliopsida</taxon>
        <taxon>eudicotyledons</taxon>
        <taxon>Gunneridae</taxon>
        <taxon>Pentapetalae</taxon>
        <taxon>rosids</taxon>
        <taxon>fabids</taxon>
        <taxon>Fagales</taxon>
        <taxon>Fagaceae</taxon>
        <taxon>Quercus</taxon>
    </lineage>
</organism>
<dbReference type="Gene3D" id="3.60.10.10">
    <property type="entry name" value="Endonuclease/exonuclease/phosphatase"/>
    <property type="match status" value="1"/>
</dbReference>
<evidence type="ECO:0000313" key="1">
    <source>
        <dbReference type="EMBL" id="KAK7830831.1"/>
    </source>
</evidence>